<dbReference type="PROSITE" id="PS51257">
    <property type="entry name" value="PROKAR_LIPOPROTEIN"/>
    <property type="match status" value="1"/>
</dbReference>
<keyword evidence="2" id="KW-1185">Reference proteome</keyword>
<dbReference type="Proteomes" id="UP000678679">
    <property type="component" value="Chromosome 1"/>
</dbReference>
<dbReference type="AlphaFoldDB" id="A0AAX1N774"/>
<accession>A0AAX1N774</accession>
<dbReference type="InterPro" id="IPR011467">
    <property type="entry name" value="DUF1573"/>
</dbReference>
<name>A0AAX1N774_9BACT</name>
<organism evidence="1 2">
    <name type="scientific">Flammeovirga yaeyamensis</name>
    <dbReference type="NCBI Taxonomy" id="367791"/>
    <lineage>
        <taxon>Bacteria</taxon>
        <taxon>Pseudomonadati</taxon>
        <taxon>Bacteroidota</taxon>
        <taxon>Cytophagia</taxon>
        <taxon>Cytophagales</taxon>
        <taxon>Flammeovirgaceae</taxon>
        <taxon>Flammeovirga</taxon>
    </lineage>
</organism>
<evidence type="ECO:0000313" key="2">
    <source>
        <dbReference type="Proteomes" id="UP000678679"/>
    </source>
</evidence>
<dbReference type="RefSeq" id="WP_169665836.1">
    <property type="nucleotide sequence ID" value="NZ_CP076132.1"/>
</dbReference>
<dbReference type="Gene3D" id="2.60.40.10">
    <property type="entry name" value="Immunoglobulins"/>
    <property type="match status" value="1"/>
</dbReference>
<sequence>MKILKTLSVFIISAVLFISCGEKKESKTQTAEKGSTAQASNENVGPKAKFAFEETEFDFGDINEGDVVTHVFKYKNVGDAPLQITNVQVSCGCTAPNWDKAPLAPGESSELQVTFNSRGKRGKQIKKITILANVEDGMDAVVIKTKVAPKDQPQAM</sequence>
<dbReference type="EMBL" id="CP076132">
    <property type="protein sequence ID" value="QWG02090.1"/>
    <property type="molecule type" value="Genomic_DNA"/>
</dbReference>
<proteinExistence type="predicted"/>
<dbReference type="InterPro" id="IPR013783">
    <property type="entry name" value="Ig-like_fold"/>
</dbReference>
<evidence type="ECO:0000313" key="1">
    <source>
        <dbReference type="EMBL" id="QWG02090.1"/>
    </source>
</evidence>
<dbReference type="PANTHER" id="PTHR37833">
    <property type="entry name" value="LIPOPROTEIN-RELATED"/>
    <property type="match status" value="1"/>
</dbReference>
<gene>
    <name evidence="1" type="ORF">KMW28_00455</name>
</gene>
<dbReference type="Pfam" id="PF07610">
    <property type="entry name" value="DUF1573"/>
    <property type="match status" value="1"/>
</dbReference>
<dbReference type="KEGG" id="fya:KMW28_00455"/>
<dbReference type="PANTHER" id="PTHR37833:SF1">
    <property type="entry name" value="SIGNAL PEPTIDE PROTEIN"/>
    <property type="match status" value="1"/>
</dbReference>
<protein>
    <submittedName>
        <fullName evidence="1">DUF1573 domain-containing protein</fullName>
    </submittedName>
</protein>
<reference evidence="1 2" key="1">
    <citation type="submission" date="2021-05" db="EMBL/GenBank/DDBJ databases">
        <title>Comparative genomic studies on the polysaccharide-degrading batcterial strains of the Flammeovirga genus.</title>
        <authorList>
            <person name="Zewei F."/>
            <person name="Zheng Z."/>
            <person name="Yu L."/>
            <person name="Ruyue G."/>
            <person name="Yanhong M."/>
            <person name="Yuanyuan C."/>
            <person name="Jingyan G."/>
            <person name="Wenjun H."/>
        </authorList>
    </citation>
    <scope>NUCLEOTIDE SEQUENCE [LARGE SCALE GENOMIC DNA]</scope>
    <source>
        <strain evidence="1 2">NBRC:100898</strain>
    </source>
</reference>